<feature type="transmembrane region" description="Helical" evidence="5">
    <location>
        <begin position="359"/>
        <end position="378"/>
    </location>
</feature>
<keyword evidence="4 5" id="KW-0472">Membrane</keyword>
<gene>
    <name evidence="7" type="primary">AVEN_247729_1</name>
    <name evidence="7" type="ORF">CDAR_445191</name>
</gene>
<feature type="transmembrane region" description="Helical" evidence="5">
    <location>
        <begin position="390"/>
        <end position="408"/>
    </location>
</feature>
<dbReference type="PANTHER" id="PTHR23507">
    <property type="entry name" value="ZGC:174356"/>
    <property type="match status" value="1"/>
</dbReference>
<dbReference type="PROSITE" id="PS50850">
    <property type="entry name" value="MFS"/>
    <property type="match status" value="1"/>
</dbReference>
<evidence type="ECO:0000256" key="3">
    <source>
        <dbReference type="ARBA" id="ARBA00022989"/>
    </source>
</evidence>
<feature type="transmembrane region" description="Helical" evidence="5">
    <location>
        <begin position="186"/>
        <end position="210"/>
    </location>
</feature>
<proteinExistence type="predicted"/>
<dbReference type="SUPFAM" id="SSF103473">
    <property type="entry name" value="MFS general substrate transporter"/>
    <property type="match status" value="1"/>
</dbReference>
<dbReference type="AlphaFoldDB" id="A0AAV4SA73"/>
<evidence type="ECO:0000313" key="7">
    <source>
        <dbReference type="EMBL" id="GIY30036.1"/>
    </source>
</evidence>
<dbReference type="InterPro" id="IPR011701">
    <property type="entry name" value="MFS"/>
</dbReference>
<feature type="transmembrane region" description="Helical" evidence="5">
    <location>
        <begin position="323"/>
        <end position="347"/>
    </location>
</feature>
<evidence type="ECO:0000256" key="2">
    <source>
        <dbReference type="ARBA" id="ARBA00022692"/>
    </source>
</evidence>
<feature type="transmembrane region" description="Helical" evidence="5">
    <location>
        <begin position="160"/>
        <end position="180"/>
    </location>
</feature>
<protein>
    <submittedName>
        <fullName evidence="7">MFS domain-containing protein</fullName>
    </submittedName>
</protein>
<accession>A0AAV4SA73</accession>
<dbReference type="Pfam" id="PF07690">
    <property type="entry name" value="MFS_1"/>
    <property type="match status" value="1"/>
</dbReference>
<dbReference type="GO" id="GO:0022857">
    <property type="term" value="F:transmembrane transporter activity"/>
    <property type="evidence" value="ECO:0007669"/>
    <property type="project" value="InterPro"/>
</dbReference>
<keyword evidence="3 5" id="KW-1133">Transmembrane helix</keyword>
<dbReference type="Proteomes" id="UP001054837">
    <property type="component" value="Unassembled WGS sequence"/>
</dbReference>
<dbReference type="PANTHER" id="PTHR23507:SF1">
    <property type="entry name" value="FI18259P1-RELATED"/>
    <property type="match status" value="1"/>
</dbReference>
<name>A0AAV4SA73_9ARAC</name>
<evidence type="ECO:0000259" key="6">
    <source>
        <dbReference type="PROSITE" id="PS50850"/>
    </source>
</evidence>
<feature type="transmembrane region" description="Helical" evidence="5">
    <location>
        <begin position="127"/>
        <end position="148"/>
    </location>
</feature>
<feature type="transmembrane region" description="Helical" evidence="5">
    <location>
        <begin position="414"/>
        <end position="436"/>
    </location>
</feature>
<comment type="subcellular location">
    <subcellularLocation>
        <location evidence="1">Membrane</location>
        <topology evidence="1">Multi-pass membrane protein</topology>
    </subcellularLocation>
</comment>
<comment type="caution">
    <text evidence="7">The sequence shown here is derived from an EMBL/GenBank/DDBJ whole genome shotgun (WGS) entry which is preliminary data.</text>
</comment>
<dbReference type="InterPro" id="IPR020846">
    <property type="entry name" value="MFS_dom"/>
</dbReference>
<feature type="transmembrane region" description="Helical" evidence="5">
    <location>
        <begin position="257"/>
        <end position="279"/>
    </location>
</feature>
<evidence type="ECO:0000256" key="1">
    <source>
        <dbReference type="ARBA" id="ARBA00004141"/>
    </source>
</evidence>
<evidence type="ECO:0000256" key="5">
    <source>
        <dbReference type="SAM" id="Phobius"/>
    </source>
</evidence>
<dbReference type="EMBL" id="BPLQ01007426">
    <property type="protein sequence ID" value="GIY30036.1"/>
    <property type="molecule type" value="Genomic_DNA"/>
</dbReference>
<reference evidence="7 8" key="1">
    <citation type="submission" date="2021-06" db="EMBL/GenBank/DDBJ databases">
        <title>Caerostris darwini draft genome.</title>
        <authorList>
            <person name="Kono N."/>
            <person name="Arakawa K."/>
        </authorList>
    </citation>
    <scope>NUCLEOTIDE SEQUENCE [LARGE SCALE GENOMIC DNA]</scope>
</reference>
<keyword evidence="2 5" id="KW-0812">Transmembrane</keyword>
<organism evidence="7 8">
    <name type="scientific">Caerostris darwini</name>
    <dbReference type="NCBI Taxonomy" id="1538125"/>
    <lineage>
        <taxon>Eukaryota</taxon>
        <taxon>Metazoa</taxon>
        <taxon>Ecdysozoa</taxon>
        <taxon>Arthropoda</taxon>
        <taxon>Chelicerata</taxon>
        <taxon>Arachnida</taxon>
        <taxon>Araneae</taxon>
        <taxon>Araneomorphae</taxon>
        <taxon>Entelegynae</taxon>
        <taxon>Araneoidea</taxon>
        <taxon>Araneidae</taxon>
        <taxon>Caerostris</taxon>
    </lineage>
</organism>
<feature type="transmembrane region" description="Helical" evidence="5">
    <location>
        <begin position="477"/>
        <end position="500"/>
    </location>
</feature>
<feature type="transmembrane region" description="Helical" evidence="5">
    <location>
        <begin position="222"/>
        <end position="245"/>
    </location>
</feature>
<dbReference type="Gene3D" id="1.20.1250.20">
    <property type="entry name" value="MFS general substrate transporter like domains"/>
    <property type="match status" value="1"/>
</dbReference>
<dbReference type="GO" id="GO:0016020">
    <property type="term" value="C:membrane"/>
    <property type="evidence" value="ECO:0007669"/>
    <property type="project" value="UniProtKB-SubCell"/>
</dbReference>
<keyword evidence="8" id="KW-1185">Reference proteome</keyword>
<feature type="domain" description="Major facilitator superfamily (MFS) profile" evidence="6">
    <location>
        <begin position="72"/>
        <end position="505"/>
    </location>
</feature>
<dbReference type="InterPro" id="IPR036259">
    <property type="entry name" value="MFS_trans_sf"/>
</dbReference>
<evidence type="ECO:0000313" key="8">
    <source>
        <dbReference type="Proteomes" id="UP001054837"/>
    </source>
</evidence>
<sequence>MPTPRSTSVESDGMVNVELHRAASMSESNCPVEFTKEQKETQPDKKEDVFSYISTKATSFLSEIRQLNVEVVMFLYMFSYMLRSVSSTTMIMDKVCLFHLNKSLEICTHLSEHEDIKTEVESIANNYALAHSMIQMIPSSILACFIGAWSDKYSRKIPIIAALLGIIIDGLGSSICAGVFHSRVEYYLIPAIFTGFSGGFIGVLTVLYSYASDITNFSKRTMKYAIMEVAFGLSMPLGILTGGFISRIGSPASGTGYATIFLISTAGHIFGLAWVLFFLKETKGLDNKDSWKVKFRNLWSTQPVIESYRATVKLRPNRGREQILLLILAMGIAVLAFASTAGISYLYTHHMYNWDNATYSTVSSLFSITGTICMFITVPILKKMGFDDPTLGIVGTASMVGKYIALGLATRKGIYFLGNFIGLLGSLATLAGRSRISKVASKNDIGKVFAFLTSAESILPLASTAAVSQIFNKTLKTFAGTVYLIIGGLLVISLAVYIWLARLPAANYEEMYNNPETNEEPEEEKPKEKKAIEAIGEKKAIEAIGEKNGV</sequence>
<feature type="transmembrane region" description="Helical" evidence="5">
    <location>
        <begin position="448"/>
        <end position="471"/>
    </location>
</feature>
<evidence type="ECO:0000256" key="4">
    <source>
        <dbReference type="ARBA" id="ARBA00023136"/>
    </source>
</evidence>